<evidence type="ECO:0000313" key="2">
    <source>
        <dbReference type="EMBL" id="QAY61206.1"/>
    </source>
</evidence>
<keyword evidence="3" id="KW-1185">Reference proteome</keyword>
<dbReference type="KEGG" id="mprt:ET475_15275"/>
<dbReference type="Pfam" id="PF16571">
    <property type="entry name" value="FBP_C"/>
    <property type="match status" value="1"/>
</dbReference>
<reference evidence="2 3" key="1">
    <citation type="submission" date="2019-01" db="EMBL/GenBank/DDBJ databases">
        <title>Genome sequencing of strain DFW100M-13.</title>
        <authorList>
            <person name="Heo J."/>
            <person name="Kim S.-J."/>
            <person name="Kim J.-S."/>
            <person name="Hong S.-B."/>
            <person name="Kwon S.-W."/>
        </authorList>
    </citation>
    <scope>NUCLEOTIDE SEQUENCE [LARGE SCALE GENOMIC DNA]</scope>
    <source>
        <strain evidence="2 3">DFW100M-13</strain>
    </source>
</reference>
<dbReference type="AlphaFoldDB" id="A0A4P6EH09"/>
<dbReference type="Proteomes" id="UP000293995">
    <property type="component" value="Chromosome"/>
</dbReference>
<dbReference type="OrthoDB" id="4171838at2"/>
<evidence type="ECO:0000313" key="3">
    <source>
        <dbReference type="Proteomes" id="UP000293995"/>
    </source>
</evidence>
<gene>
    <name evidence="2" type="ORF">ET475_15275</name>
</gene>
<name>A0A4P6EH09_9MICO</name>
<accession>A0A4P6EH09</accession>
<proteinExistence type="predicted"/>
<sequence length="163" mass="18594">MHALTEKDLRASFVNASQRERNSLTLPHDFDETDWATIDFLGWRDAKFALQGYIVVPVDGQPVGILMRESDQRSRTRPQCSWCEDVTLPNDVVFFSAKRSGRAGRNGDTVGTLVCAHFECPRNVRKLPPLAYPGYDREAARERRIVALRENVANFARDIRDSR</sequence>
<dbReference type="RefSeq" id="WP_129392196.1">
    <property type="nucleotide sequence ID" value="NZ_CP035494.1"/>
</dbReference>
<feature type="domain" description="Elongation factor G-binding protein C-terminal treble-clef zinc-finger" evidence="1">
    <location>
        <begin position="8"/>
        <end position="159"/>
    </location>
</feature>
<dbReference type="EMBL" id="CP035494">
    <property type="protein sequence ID" value="QAY61206.1"/>
    <property type="molecule type" value="Genomic_DNA"/>
</dbReference>
<dbReference type="InterPro" id="IPR032330">
    <property type="entry name" value="EF-G-binding_C"/>
</dbReference>
<protein>
    <submittedName>
        <fullName evidence="2">FBP domain-containing protein</fullName>
    </submittedName>
</protein>
<organism evidence="2 3">
    <name type="scientific">Microbacterium protaetiae</name>
    <dbReference type="NCBI Taxonomy" id="2509458"/>
    <lineage>
        <taxon>Bacteria</taxon>
        <taxon>Bacillati</taxon>
        <taxon>Actinomycetota</taxon>
        <taxon>Actinomycetes</taxon>
        <taxon>Micrococcales</taxon>
        <taxon>Microbacteriaceae</taxon>
        <taxon>Microbacterium</taxon>
    </lineage>
</organism>
<evidence type="ECO:0000259" key="1">
    <source>
        <dbReference type="Pfam" id="PF16571"/>
    </source>
</evidence>